<keyword evidence="3 9" id="KW-0378">Hydrolase</keyword>
<sequence length="173" mass="20804">MEFDFENLKVQGIKFNYYFVCKRKLWLFDKGISMEDNSDRVLHGKVVHENSYIRSNSHKEKLVDDIIKLDIMENETVKEVKLSSKMKISDRMQVLYYLFYLKQIGINKRGAIHYVKEKRIEEVELTEDDENRIRETLLKINEILRGKKPPKIEKLPYCKKCAYYEFCYAGERD</sequence>
<keyword evidence="2 9" id="KW-0479">Metal-binding</keyword>
<dbReference type="GO" id="GO:0051607">
    <property type="term" value="P:defense response to virus"/>
    <property type="evidence" value="ECO:0007669"/>
    <property type="project" value="UniProtKB-KW"/>
</dbReference>
<evidence type="ECO:0000256" key="7">
    <source>
        <dbReference type="ARBA" id="ARBA00023118"/>
    </source>
</evidence>
<evidence type="ECO:0000259" key="10">
    <source>
        <dbReference type="Pfam" id="PF01930"/>
    </source>
</evidence>
<dbReference type="PANTHER" id="PTHR37168:SF1">
    <property type="entry name" value="CRISPR-ASSOCIATED EXONUCLEASE CAS4"/>
    <property type="match status" value="1"/>
</dbReference>
<dbReference type="PANTHER" id="PTHR37168">
    <property type="entry name" value="CRISPR-ASSOCIATED EXONUCLEASE CAS4"/>
    <property type="match status" value="1"/>
</dbReference>
<comment type="cofactor">
    <cofactor evidence="9">
        <name>Mg(2+)</name>
        <dbReference type="ChEBI" id="CHEBI:18420"/>
    </cofactor>
    <cofactor evidence="9">
        <name>Mn(2+)</name>
        <dbReference type="ChEBI" id="CHEBI:29035"/>
    </cofactor>
    <text evidence="9">Mg(2+) or Mn(2+) required for ssDNA cleavage activity.</text>
</comment>
<name>A0A6G4ZEN8_CLOPF</name>
<dbReference type="GO" id="GO:0051536">
    <property type="term" value="F:iron-sulfur cluster binding"/>
    <property type="evidence" value="ECO:0007669"/>
    <property type="project" value="UniProtKB-KW"/>
</dbReference>
<dbReference type="RefSeq" id="WP_118430137.1">
    <property type="nucleotide sequence ID" value="NZ_JAALNF010000001.1"/>
</dbReference>
<dbReference type="AlphaFoldDB" id="A0A6G4ZEN8"/>
<dbReference type="GO" id="GO:0004527">
    <property type="term" value="F:exonuclease activity"/>
    <property type="evidence" value="ECO:0007669"/>
    <property type="project" value="UniProtKB-KW"/>
</dbReference>
<accession>A0A6G4ZEN8</accession>
<evidence type="ECO:0000256" key="3">
    <source>
        <dbReference type="ARBA" id="ARBA00022801"/>
    </source>
</evidence>
<dbReference type="Pfam" id="PF01930">
    <property type="entry name" value="Cas_Cas4"/>
    <property type="match status" value="1"/>
</dbReference>
<proteinExistence type="inferred from homology"/>
<evidence type="ECO:0000313" key="11">
    <source>
        <dbReference type="EMBL" id="NGT89886.1"/>
    </source>
</evidence>
<dbReference type="InterPro" id="IPR011604">
    <property type="entry name" value="PDDEXK-like_dom_sf"/>
</dbReference>
<comment type="function">
    <text evidence="9">CRISPR (clustered regularly interspaced short palindromic repeat) is an adaptive immune system that provides protection against mobile genetic elements (viruses, transposable elements and conjugative plasmids). CRISPR clusters contain sequences complementary to antecedent mobile elements and target invading nucleic acids. CRISPR clusters are transcribed and processed into CRISPR RNA (crRNA).</text>
</comment>
<keyword evidence="7 9" id="KW-0051">Antiviral defense</keyword>
<reference evidence="11" key="1">
    <citation type="submission" date="2020-02" db="EMBL/GenBank/DDBJ databases">
        <title>Genomic Insights into the Phylogeny and Genetic Plasticity of the Human and Animal Enteric Pathogen Clostridium perfringens.</title>
        <authorList>
            <person name="Feng Y."/>
            <person name="Hu Y."/>
        </authorList>
    </citation>
    <scope>NUCLEOTIDE SEQUENCE</scope>
    <source>
        <strain evidence="11">CP-08</strain>
    </source>
</reference>
<keyword evidence="6 9" id="KW-0411">Iron-sulfur</keyword>
<dbReference type="GO" id="GO:0046872">
    <property type="term" value="F:metal ion binding"/>
    <property type="evidence" value="ECO:0007669"/>
    <property type="project" value="UniProtKB-KW"/>
</dbReference>
<comment type="caution">
    <text evidence="11">The sequence shown here is derived from an EMBL/GenBank/DDBJ whole genome shotgun (WGS) entry which is preliminary data.</text>
</comment>
<feature type="domain" description="DUF83" evidence="10">
    <location>
        <begin position="11"/>
        <end position="168"/>
    </location>
</feature>
<gene>
    <name evidence="11" type="primary">cas4</name>
    <name evidence="11" type="ORF">G6Z02_06590</name>
</gene>
<dbReference type="EMBL" id="JAALNF010000001">
    <property type="protein sequence ID" value="NGT89886.1"/>
    <property type="molecule type" value="Genomic_DNA"/>
</dbReference>
<evidence type="ECO:0000256" key="1">
    <source>
        <dbReference type="ARBA" id="ARBA00022722"/>
    </source>
</evidence>
<evidence type="ECO:0000256" key="8">
    <source>
        <dbReference type="ARBA" id="ARBA00023211"/>
    </source>
</evidence>
<comment type="similarity">
    <text evidence="9">Belongs to the CRISPR-associated exonuclease Cas4 family.</text>
</comment>
<keyword evidence="8 9" id="KW-0464">Manganese</keyword>
<organism evidence="11">
    <name type="scientific">Clostridium perfringens</name>
    <dbReference type="NCBI Taxonomy" id="1502"/>
    <lineage>
        <taxon>Bacteria</taxon>
        <taxon>Bacillati</taxon>
        <taxon>Bacillota</taxon>
        <taxon>Clostridia</taxon>
        <taxon>Eubacteriales</taxon>
        <taxon>Clostridiaceae</taxon>
        <taxon>Clostridium</taxon>
    </lineage>
</organism>
<dbReference type="InterPro" id="IPR022765">
    <property type="entry name" value="Dna2/Cas4_DUF83"/>
</dbReference>
<evidence type="ECO:0000256" key="2">
    <source>
        <dbReference type="ARBA" id="ARBA00022723"/>
    </source>
</evidence>
<keyword evidence="1 9" id="KW-0540">Nuclease</keyword>
<keyword evidence="4 9" id="KW-0269">Exonuclease</keyword>
<keyword evidence="5 9" id="KW-0408">Iron</keyword>
<evidence type="ECO:0000256" key="6">
    <source>
        <dbReference type="ARBA" id="ARBA00023014"/>
    </source>
</evidence>
<dbReference type="Gene3D" id="3.90.320.10">
    <property type="match status" value="1"/>
</dbReference>
<evidence type="ECO:0000256" key="9">
    <source>
        <dbReference type="RuleBase" id="RU365022"/>
    </source>
</evidence>
<comment type="cofactor">
    <cofactor evidence="9">
        <name>iron-sulfur cluster</name>
        <dbReference type="ChEBI" id="CHEBI:30408"/>
    </cofactor>
</comment>
<dbReference type="EC" id="3.1.12.1" evidence="9"/>
<protein>
    <recommendedName>
        <fullName evidence="9">CRISPR-associated exonuclease Cas4</fullName>
        <ecNumber evidence="9">3.1.12.1</ecNumber>
    </recommendedName>
</protein>
<dbReference type="InterPro" id="IPR013343">
    <property type="entry name" value="CRISPR-assoc_prot_Cas4"/>
</dbReference>
<evidence type="ECO:0000256" key="4">
    <source>
        <dbReference type="ARBA" id="ARBA00022839"/>
    </source>
</evidence>
<evidence type="ECO:0000256" key="5">
    <source>
        <dbReference type="ARBA" id="ARBA00023004"/>
    </source>
</evidence>
<dbReference type="NCBIfam" id="TIGR00372">
    <property type="entry name" value="cas4"/>
    <property type="match status" value="1"/>
</dbReference>